<evidence type="ECO:0000313" key="2">
    <source>
        <dbReference type="EMBL" id="MCO5957670.1"/>
    </source>
</evidence>
<dbReference type="AlphaFoldDB" id="A0AAJ1BWP7"/>
<protein>
    <submittedName>
        <fullName evidence="2">Phage tail assembly protein</fullName>
    </submittedName>
</protein>
<proteinExistence type="predicted"/>
<dbReference type="Proteomes" id="UP001155380">
    <property type="component" value="Unassembled WGS sequence"/>
</dbReference>
<sequence length="94" mass="10154">MTDVIKYTLKSPVNLSSGVKLTEVTLREPEVGDMIAVEDSGGGETARVAHLLARMCDMDRADFALIKSRDAQAMKAKADKKWGNEEQDGGNSPS</sequence>
<dbReference type="EMBL" id="JAMXLX010000003">
    <property type="protein sequence ID" value="MCO5957670.1"/>
    <property type="molecule type" value="Genomic_DNA"/>
</dbReference>
<reference evidence="2" key="1">
    <citation type="submission" date="2022-06" db="EMBL/GenBank/DDBJ databases">
        <authorList>
            <person name="Sun Q."/>
        </authorList>
    </citation>
    <scope>NUCLEOTIDE SEQUENCE</scope>
    <source>
        <strain evidence="2">S101</strain>
    </source>
</reference>
<name>A0AAJ1BWP7_9HYPH</name>
<feature type="region of interest" description="Disordered" evidence="1">
    <location>
        <begin position="75"/>
        <end position="94"/>
    </location>
</feature>
<accession>A0AAJ1BWP7</accession>
<dbReference type="RefSeq" id="WP_250913322.1">
    <property type="nucleotide sequence ID" value="NZ_JAMXLX010000003.1"/>
</dbReference>
<feature type="compositionally biased region" description="Basic and acidic residues" evidence="1">
    <location>
        <begin position="75"/>
        <end position="84"/>
    </location>
</feature>
<evidence type="ECO:0000256" key="1">
    <source>
        <dbReference type="SAM" id="MobiDB-lite"/>
    </source>
</evidence>
<evidence type="ECO:0000313" key="3">
    <source>
        <dbReference type="Proteomes" id="UP001155380"/>
    </source>
</evidence>
<dbReference type="InterPro" id="IPR019289">
    <property type="entry name" value="Phage_tail_E/E"/>
</dbReference>
<comment type="caution">
    <text evidence="2">The sequence shown here is derived from an EMBL/GenBank/DDBJ whole genome shotgun (WGS) entry which is preliminary data.</text>
</comment>
<gene>
    <name evidence="2" type="ORF">NBH21_12870</name>
</gene>
<organism evidence="2 3">
    <name type="scientific">Ciceribacter sichuanensis</name>
    <dbReference type="NCBI Taxonomy" id="2949647"/>
    <lineage>
        <taxon>Bacteria</taxon>
        <taxon>Pseudomonadati</taxon>
        <taxon>Pseudomonadota</taxon>
        <taxon>Alphaproteobacteria</taxon>
        <taxon>Hyphomicrobiales</taxon>
        <taxon>Rhizobiaceae</taxon>
        <taxon>Ciceribacter</taxon>
    </lineage>
</organism>
<dbReference type="Pfam" id="PF10109">
    <property type="entry name" value="Phage_TAC_7"/>
    <property type="match status" value="1"/>
</dbReference>